<dbReference type="Proteomes" id="UP001233999">
    <property type="component" value="Unassembled WGS sequence"/>
</dbReference>
<reference evidence="2" key="1">
    <citation type="journal article" date="2023" name="IScience">
        <title>Live-bearing cockroach genome reveals convergent evolutionary mechanisms linked to viviparity in insects and beyond.</title>
        <authorList>
            <person name="Fouks B."/>
            <person name="Harrison M.C."/>
            <person name="Mikhailova A.A."/>
            <person name="Marchal E."/>
            <person name="English S."/>
            <person name="Carruthers M."/>
            <person name="Jennings E.C."/>
            <person name="Chiamaka E.L."/>
            <person name="Frigard R.A."/>
            <person name="Pippel M."/>
            <person name="Attardo G.M."/>
            <person name="Benoit J.B."/>
            <person name="Bornberg-Bauer E."/>
            <person name="Tobe S.S."/>
        </authorList>
    </citation>
    <scope>NUCLEOTIDE SEQUENCE</scope>
    <source>
        <strain evidence="2">Stay&amp;Tobe</strain>
    </source>
</reference>
<dbReference type="EMBL" id="JASPKZ010010283">
    <property type="protein sequence ID" value="KAJ9574506.1"/>
    <property type="molecule type" value="Genomic_DNA"/>
</dbReference>
<organism evidence="2 3">
    <name type="scientific">Diploptera punctata</name>
    <name type="common">Pacific beetle cockroach</name>
    <dbReference type="NCBI Taxonomy" id="6984"/>
    <lineage>
        <taxon>Eukaryota</taxon>
        <taxon>Metazoa</taxon>
        <taxon>Ecdysozoa</taxon>
        <taxon>Arthropoda</taxon>
        <taxon>Hexapoda</taxon>
        <taxon>Insecta</taxon>
        <taxon>Pterygota</taxon>
        <taxon>Neoptera</taxon>
        <taxon>Polyneoptera</taxon>
        <taxon>Dictyoptera</taxon>
        <taxon>Blattodea</taxon>
        <taxon>Blaberoidea</taxon>
        <taxon>Blaberidae</taxon>
        <taxon>Diplopterinae</taxon>
        <taxon>Diploptera</taxon>
    </lineage>
</organism>
<gene>
    <name evidence="2" type="ORF">L9F63_008330</name>
</gene>
<proteinExistence type="predicted"/>
<protein>
    <submittedName>
        <fullName evidence="2">Uncharacterized protein</fullName>
    </submittedName>
</protein>
<keyword evidence="3" id="KW-1185">Reference proteome</keyword>
<evidence type="ECO:0000256" key="1">
    <source>
        <dbReference type="SAM" id="MobiDB-lite"/>
    </source>
</evidence>
<comment type="caution">
    <text evidence="2">The sequence shown here is derived from an EMBL/GenBank/DDBJ whole genome shotgun (WGS) entry which is preliminary data.</text>
</comment>
<evidence type="ECO:0000313" key="3">
    <source>
        <dbReference type="Proteomes" id="UP001233999"/>
    </source>
</evidence>
<accession>A0AAD7Z5Z5</accession>
<sequence length="174" mass="19280">MDRGRKTASAQELESKNQLLPHNEINPVIEGPANPSPKSSPTHQRKRKVEEIPNLDVHVSEVCTITKHTVFKEIFPSSSDSSEDEDRGDLRINSTTSKLKVEHAGLDNIGSASLEEASSSENSHFDSHNVKPCKFLRIKSSSVKKSIEKGKQNVLVANKFKNLDKGDCESVARY</sequence>
<evidence type="ECO:0000313" key="2">
    <source>
        <dbReference type="EMBL" id="KAJ9574506.1"/>
    </source>
</evidence>
<feature type="region of interest" description="Disordered" evidence="1">
    <location>
        <begin position="74"/>
        <end position="95"/>
    </location>
</feature>
<dbReference type="AlphaFoldDB" id="A0AAD7Z5Z5"/>
<feature type="compositionally biased region" description="Polar residues" evidence="1">
    <location>
        <begin position="8"/>
        <end position="20"/>
    </location>
</feature>
<feature type="region of interest" description="Disordered" evidence="1">
    <location>
        <begin position="1"/>
        <end position="52"/>
    </location>
</feature>
<name>A0AAD7Z5Z5_DIPPU</name>
<reference evidence="2" key="2">
    <citation type="submission" date="2023-05" db="EMBL/GenBank/DDBJ databases">
        <authorList>
            <person name="Fouks B."/>
        </authorList>
    </citation>
    <scope>NUCLEOTIDE SEQUENCE</scope>
    <source>
        <strain evidence="2">Stay&amp;Tobe</strain>
        <tissue evidence="2">Testes</tissue>
    </source>
</reference>